<gene>
    <name evidence="3" type="ORF">L596_000934</name>
</gene>
<dbReference type="Gene3D" id="4.10.280.10">
    <property type="entry name" value="Helix-loop-helix DNA-binding domain"/>
    <property type="match status" value="1"/>
</dbReference>
<dbReference type="Pfam" id="PF00010">
    <property type="entry name" value="HLH"/>
    <property type="match status" value="1"/>
</dbReference>
<dbReference type="Proteomes" id="UP000298663">
    <property type="component" value="Unassembled WGS sequence"/>
</dbReference>
<evidence type="ECO:0000256" key="1">
    <source>
        <dbReference type="SAM" id="MobiDB-lite"/>
    </source>
</evidence>
<evidence type="ECO:0000313" key="4">
    <source>
        <dbReference type="Proteomes" id="UP000298663"/>
    </source>
</evidence>
<proteinExistence type="predicted"/>
<dbReference type="GO" id="GO:0000977">
    <property type="term" value="F:RNA polymerase II transcription regulatory region sequence-specific DNA binding"/>
    <property type="evidence" value="ECO:0007669"/>
    <property type="project" value="TreeGrafter"/>
</dbReference>
<name>A0A4U8UJV1_STECR</name>
<feature type="compositionally biased region" description="Basic and acidic residues" evidence="1">
    <location>
        <begin position="28"/>
        <end position="37"/>
    </location>
</feature>
<dbReference type="InterPro" id="IPR036638">
    <property type="entry name" value="HLH_DNA-bd_sf"/>
</dbReference>
<dbReference type="PANTHER" id="PTHR23349:SF110">
    <property type="entry name" value="BHLH DOMAIN-CONTAINING PROTEIN"/>
    <property type="match status" value="1"/>
</dbReference>
<dbReference type="PROSITE" id="PS50888">
    <property type="entry name" value="BHLH"/>
    <property type="match status" value="1"/>
</dbReference>
<dbReference type="STRING" id="34508.A0A4U8UJV1"/>
<dbReference type="InterPro" id="IPR011598">
    <property type="entry name" value="bHLH_dom"/>
</dbReference>
<sequence length="164" mass="18755">MPKQSSHQKSTSPMSKEIPMKAPHQVQRRNERERKRVEQVNNGFVQLRNRIFTKTSLQRCAQGKKLSKVETLREASKYILELKNLLYSGSFPTYSPNFSQPCQIPTPEYNENALTALDYAYSISPSSSYLPNNANVSPLSSNSSHRSDNSFEEQKFFPGSMYHS</sequence>
<feature type="domain" description="BHLH" evidence="2">
    <location>
        <begin position="24"/>
        <end position="82"/>
    </location>
</feature>
<dbReference type="SMART" id="SM00353">
    <property type="entry name" value="HLH"/>
    <property type="match status" value="1"/>
</dbReference>
<dbReference type="EMBL" id="AZBU02000001">
    <property type="protein sequence ID" value="TMS33164.1"/>
    <property type="molecule type" value="Genomic_DNA"/>
</dbReference>
<comment type="caution">
    <text evidence="3">The sequence shown here is derived from an EMBL/GenBank/DDBJ whole genome shotgun (WGS) entry which is preliminary data.</text>
</comment>
<organism evidence="3 4">
    <name type="scientific">Steinernema carpocapsae</name>
    <name type="common">Entomopathogenic nematode</name>
    <dbReference type="NCBI Taxonomy" id="34508"/>
    <lineage>
        <taxon>Eukaryota</taxon>
        <taxon>Metazoa</taxon>
        <taxon>Ecdysozoa</taxon>
        <taxon>Nematoda</taxon>
        <taxon>Chromadorea</taxon>
        <taxon>Rhabditida</taxon>
        <taxon>Tylenchina</taxon>
        <taxon>Panagrolaimomorpha</taxon>
        <taxon>Strongyloidoidea</taxon>
        <taxon>Steinernematidae</taxon>
        <taxon>Steinernema</taxon>
    </lineage>
</organism>
<dbReference type="InterPro" id="IPR050283">
    <property type="entry name" value="E-box_TF_Regulators"/>
</dbReference>
<dbReference type="GO" id="GO:0046983">
    <property type="term" value="F:protein dimerization activity"/>
    <property type="evidence" value="ECO:0007669"/>
    <property type="project" value="InterPro"/>
</dbReference>
<evidence type="ECO:0000313" key="3">
    <source>
        <dbReference type="EMBL" id="TMS33164.1"/>
    </source>
</evidence>
<dbReference type="SUPFAM" id="SSF47459">
    <property type="entry name" value="HLH, helix-loop-helix DNA-binding domain"/>
    <property type="match status" value="1"/>
</dbReference>
<feature type="region of interest" description="Disordered" evidence="1">
    <location>
        <begin position="1"/>
        <end position="37"/>
    </location>
</feature>
<protein>
    <recommendedName>
        <fullName evidence="2">BHLH domain-containing protein</fullName>
    </recommendedName>
</protein>
<dbReference type="GO" id="GO:0000981">
    <property type="term" value="F:DNA-binding transcription factor activity, RNA polymerase II-specific"/>
    <property type="evidence" value="ECO:0007669"/>
    <property type="project" value="TreeGrafter"/>
</dbReference>
<reference evidence="3 4" key="1">
    <citation type="journal article" date="2015" name="Genome Biol.">
        <title>Comparative genomics of Steinernema reveals deeply conserved gene regulatory networks.</title>
        <authorList>
            <person name="Dillman A.R."/>
            <person name="Macchietto M."/>
            <person name="Porter C.F."/>
            <person name="Rogers A."/>
            <person name="Williams B."/>
            <person name="Antoshechkin I."/>
            <person name="Lee M.M."/>
            <person name="Goodwin Z."/>
            <person name="Lu X."/>
            <person name="Lewis E.E."/>
            <person name="Goodrich-Blair H."/>
            <person name="Stock S.P."/>
            <person name="Adams B.J."/>
            <person name="Sternberg P.W."/>
            <person name="Mortazavi A."/>
        </authorList>
    </citation>
    <scope>NUCLEOTIDE SEQUENCE [LARGE SCALE GENOMIC DNA]</scope>
    <source>
        <strain evidence="3 4">ALL</strain>
    </source>
</reference>
<reference evidence="3 4" key="2">
    <citation type="journal article" date="2019" name="G3 (Bethesda)">
        <title>Hybrid Assembly of the Genome of the Entomopathogenic Nematode Steinernema carpocapsae Identifies the X-Chromosome.</title>
        <authorList>
            <person name="Serra L."/>
            <person name="Macchietto M."/>
            <person name="Macias-Munoz A."/>
            <person name="McGill C.J."/>
            <person name="Rodriguez I.M."/>
            <person name="Rodriguez B."/>
            <person name="Murad R."/>
            <person name="Mortazavi A."/>
        </authorList>
    </citation>
    <scope>NUCLEOTIDE SEQUENCE [LARGE SCALE GENOMIC DNA]</scope>
    <source>
        <strain evidence="3 4">ALL</strain>
    </source>
</reference>
<dbReference type="AlphaFoldDB" id="A0A4U8UJV1"/>
<dbReference type="OrthoDB" id="5976910at2759"/>
<accession>A0A4U8UJV1</accession>
<dbReference type="PANTHER" id="PTHR23349">
    <property type="entry name" value="BASIC HELIX-LOOP-HELIX TRANSCRIPTION FACTOR, TWIST"/>
    <property type="match status" value="1"/>
</dbReference>
<evidence type="ECO:0000259" key="2">
    <source>
        <dbReference type="PROSITE" id="PS50888"/>
    </source>
</evidence>
<dbReference type="GO" id="GO:0032502">
    <property type="term" value="P:developmental process"/>
    <property type="evidence" value="ECO:0007669"/>
    <property type="project" value="TreeGrafter"/>
</dbReference>
<dbReference type="CDD" id="cd11418">
    <property type="entry name" value="bHLH_TS_ASCL"/>
    <property type="match status" value="1"/>
</dbReference>
<keyword evidence="4" id="KW-1185">Reference proteome</keyword>
<feature type="compositionally biased region" description="Polar residues" evidence="1">
    <location>
        <begin position="1"/>
        <end position="14"/>
    </location>
</feature>